<accession>A0A6J2UWU2</accession>
<keyword evidence="1" id="KW-0812">Transmembrane</keyword>
<organism evidence="3 4">
    <name type="scientific">Chanos chanos</name>
    <name type="common">Milkfish</name>
    <name type="synonym">Mugil chanos</name>
    <dbReference type="NCBI Taxonomy" id="29144"/>
    <lineage>
        <taxon>Eukaryota</taxon>
        <taxon>Metazoa</taxon>
        <taxon>Chordata</taxon>
        <taxon>Craniata</taxon>
        <taxon>Vertebrata</taxon>
        <taxon>Euteleostomi</taxon>
        <taxon>Actinopterygii</taxon>
        <taxon>Neopterygii</taxon>
        <taxon>Teleostei</taxon>
        <taxon>Ostariophysi</taxon>
        <taxon>Gonorynchiformes</taxon>
        <taxon>Chanidae</taxon>
        <taxon>Chanos</taxon>
    </lineage>
</organism>
<evidence type="ECO:0000256" key="1">
    <source>
        <dbReference type="SAM" id="Phobius"/>
    </source>
</evidence>
<evidence type="ECO:0000313" key="4">
    <source>
        <dbReference type="RefSeq" id="XP_030623812.1"/>
    </source>
</evidence>
<dbReference type="SMART" id="SM00703">
    <property type="entry name" value="NRF"/>
    <property type="match status" value="1"/>
</dbReference>
<dbReference type="Proteomes" id="UP000504632">
    <property type="component" value="Chromosome 3"/>
</dbReference>
<feature type="transmembrane region" description="Helical" evidence="1">
    <location>
        <begin position="523"/>
        <end position="544"/>
    </location>
</feature>
<dbReference type="GeneID" id="115807092"/>
<dbReference type="AlphaFoldDB" id="A0A6J2UWU2"/>
<dbReference type="CTD" id="319888"/>
<dbReference type="Pfam" id="PF20146">
    <property type="entry name" value="NRF"/>
    <property type="match status" value="1"/>
</dbReference>
<keyword evidence="3" id="KW-1185">Reference proteome</keyword>
<feature type="transmembrane region" description="Helical" evidence="1">
    <location>
        <begin position="269"/>
        <end position="286"/>
    </location>
</feature>
<feature type="transmembrane region" description="Helical" evidence="1">
    <location>
        <begin position="364"/>
        <end position="387"/>
    </location>
</feature>
<gene>
    <name evidence="4" type="primary">oacyl</name>
</gene>
<keyword evidence="1" id="KW-0472">Membrane</keyword>
<dbReference type="Pfam" id="PF01757">
    <property type="entry name" value="Acyl_transf_3"/>
    <property type="match status" value="1"/>
</dbReference>
<dbReference type="InterPro" id="IPR002656">
    <property type="entry name" value="Acyl_transf_3_dom"/>
</dbReference>
<dbReference type="OrthoDB" id="118951at2759"/>
<dbReference type="GO" id="GO:0016747">
    <property type="term" value="F:acyltransferase activity, transferring groups other than amino-acyl groups"/>
    <property type="evidence" value="ECO:0007669"/>
    <property type="project" value="InterPro"/>
</dbReference>
<dbReference type="InterPro" id="IPR052728">
    <property type="entry name" value="O2_lipid_transport_reg"/>
</dbReference>
<feature type="transmembrane region" description="Helical" evidence="1">
    <location>
        <begin position="564"/>
        <end position="581"/>
    </location>
</feature>
<evidence type="ECO:0000259" key="2">
    <source>
        <dbReference type="SMART" id="SM00703"/>
    </source>
</evidence>
<protein>
    <submittedName>
        <fullName evidence="4">O-acyltransferase like protein</fullName>
    </submittedName>
</protein>
<dbReference type="PANTHER" id="PTHR11161">
    <property type="entry name" value="O-ACYLTRANSFERASE"/>
    <property type="match status" value="1"/>
</dbReference>
<name>A0A6J2UWU2_CHACN</name>
<sequence>LCACKAVCTLNVSQKCMTNTAAFLSELNKESPSEYAVLMYDALGKLGSDVEGGNVNRPGSLRECLSVQTPDFSGQYCQIFLKQESVQYFVGICVPDSCDEMEVQTLVIYDIFQQGDFSLIPPVPSLLLPDPTQGIFMTQCLSNNTPVDLSAVICLFVCSALVALPIIATLCVALMKWKRGREITPGVDSTLPSNPNQYGAFLINGSPDHSRECCVLQENNQTQDNNTNKDKDVYKTSCLLSCLEAFSLQVSSVGQLSTGSCCYSSLNGIRILSLLWIISGHTAQLSSWNNLDNDKRWKETVENNPLYVFAFSGPVYLAVDTFLLLGGLLSAKSLLGSIQRSDDELSLSLVARFLFRRFKRIQPLHLFIVCLTIGLFSVVQRGAFWFIAEDEIISCKKYWWSNLLLINNLFTITDICAPWTWYLSLDFQFYVTTPLFIFLYRLNKCVLIGVAIVLLLVSSLISALLTAFLHLPVHQPTTLSHESYFQYYYNKPYTRYSPYLLGILAGIYMTTKKEPLLKQQWQAAVGWLCSLAVMALLVGLAYILREVPPQPSLWHALYQGLHRSLWALAVTWIILACEEGYGGFVDKMLSLGVWAPLSNISFACYLIHPVLIILYNGKQETPIHYTDLNFFYLFIGHTVLTLVIGYVLTLLIEKPYLVLKRKNG</sequence>
<keyword evidence="1" id="KW-1133">Transmembrane helix</keyword>
<feature type="transmembrane region" description="Helical" evidence="1">
    <location>
        <begin position="593"/>
        <end position="615"/>
    </location>
</feature>
<feature type="non-terminal residue" evidence="4">
    <location>
        <position position="1"/>
    </location>
</feature>
<evidence type="ECO:0000313" key="3">
    <source>
        <dbReference type="Proteomes" id="UP000504632"/>
    </source>
</evidence>
<feature type="transmembrane region" description="Helical" evidence="1">
    <location>
        <begin position="630"/>
        <end position="652"/>
    </location>
</feature>
<feature type="transmembrane region" description="Helical" evidence="1">
    <location>
        <begin position="306"/>
        <end position="331"/>
    </location>
</feature>
<feature type="transmembrane region" description="Helical" evidence="1">
    <location>
        <begin position="445"/>
        <end position="473"/>
    </location>
</feature>
<proteinExistence type="predicted"/>
<dbReference type="RefSeq" id="XP_030623812.1">
    <property type="nucleotide sequence ID" value="XM_030767952.1"/>
</dbReference>
<reference evidence="4" key="1">
    <citation type="submission" date="2025-08" db="UniProtKB">
        <authorList>
            <consortium name="RefSeq"/>
        </authorList>
    </citation>
    <scope>IDENTIFICATION</scope>
</reference>
<feature type="transmembrane region" description="Helical" evidence="1">
    <location>
        <begin position="149"/>
        <end position="175"/>
    </location>
</feature>
<dbReference type="PANTHER" id="PTHR11161:SF0">
    <property type="entry name" value="O-ACYLTRANSFERASE LIKE PROTEIN"/>
    <property type="match status" value="1"/>
</dbReference>
<feature type="domain" description="Nose resistant-to-fluoxetine protein N-terminal" evidence="2">
    <location>
        <begin position="13"/>
        <end position="126"/>
    </location>
</feature>
<dbReference type="InterPro" id="IPR006621">
    <property type="entry name" value="Nose-resist-to-fluoxetine_N"/>
</dbReference>
<dbReference type="InParanoid" id="A0A6J2UWU2"/>
<feature type="transmembrane region" description="Helical" evidence="1">
    <location>
        <begin position="493"/>
        <end position="511"/>
    </location>
</feature>
<feature type="transmembrane region" description="Helical" evidence="1">
    <location>
        <begin position="399"/>
        <end position="424"/>
    </location>
</feature>